<protein>
    <submittedName>
        <fullName evidence="4">Uncharacterized protein</fullName>
    </submittedName>
</protein>
<proteinExistence type="inferred from homology"/>
<dbReference type="GO" id="GO:0005525">
    <property type="term" value="F:GTP binding"/>
    <property type="evidence" value="ECO:0007669"/>
    <property type="project" value="UniProtKB-KW"/>
</dbReference>
<keyword evidence="3" id="KW-0342">GTP-binding</keyword>
<accession>A0A6B2LT83</accession>
<dbReference type="GO" id="GO:0003924">
    <property type="term" value="F:GTPase activity"/>
    <property type="evidence" value="ECO:0007669"/>
    <property type="project" value="InterPro"/>
</dbReference>
<keyword evidence="2" id="KW-0547">Nucleotide-binding</keyword>
<dbReference type="SMART" id="SM00175">
    <property type="entry name" value="RAB"/>
    <property type="match status" value="1"/>
</dbReference>
<name>A0A6B2LT83_9EUKA</name>
<reference evidence="4" key="1">
    <citation type="journal article" date="2020" name="J. Eukaryot. Microbiol.">
        <title>De novo Sequencing, Assembly and Annotation of the Transcriptome for the Free-Living Testate Amoeba Arcella intermedia.</title>
        <authorList>
            <person name="Ribeiro G.M."/>
            <person name="Porfirio-Sousa A.L."/>
            <person name="Maurer-Alcala X.X."/>
            <person name="Katz L.A."/>
            <person name="Lahr D.J.G."/>
        </authorList>
    </citation>
    <scope>NUCLEOTIDE SEQUENCE</scope>
</reference>
<dbReference type="Pfam" id="PF00071">
    <property type="entry name" value="Ras"/>
    <property type="match status" value="1"/>
</dbReference>
<evidence type="ECO:0000313" key="4">
    <source>
        <dbReference type="EMBL" id="NDV40175.1"/>
    </source>
</evidence>
<dbReference type="Gene3D" id="3.40.50.300">
    <property type="entry name" value="P-loop containing nucleotide triphosphate hydrolases"/>
    <property type="match status" value="1"/>
</dbReference>
<organism evidence="4">
    <name type="scientific">Arcella intermedia</name>
    <dbReference type="NCBI Taxonomy" id="1963864"/>
    <lineage>
        <taxon>Eukaryota</taxon>
        <taxon>Amoebozoa</taxon>
        <taxon>Tubulinea</taxon>
        <taxon>Elardia</taxon>
        <taxon>Arcellinida</taxon>
        <taxon>Sphaerothecina</taxon>
        <taxon>Arcellidae</taxon>
        <taxon>Arcella</taxon>
    </lineage>
</organism>
<dbReference type="InterPro" id="IPR001806">
    <property type="entry name" value="Small_GTPase"/>
</dbReference>
<evidence type="ECO:0000256" key="3">
    <source>
        <dbReference type="ARBA" id="ARBA00023134"/>
    </source>
</evidence>
<comment type="similarity">
    <text evidence="1">Belongs to the small GTPase superfamily. Rab family.</text>
</comment>
<dbReference type="AlphaFoldDB" id="A0A6B2LT83"/>
<evidence type="ECO:0000256" key="2">
    <source>
        <dbReference type="ARBA" id="ARBA00022741"/>
    </source>
</evidence>
<dbReference type="EMBL" id="GIBP01011206">
    <property type="protein sequence ID" value="NDV40175.1"/>
    <property type="molecule type" value="Transcribed_RNA"/>
</dbReference>
<dbReference type="PANTHER" id="PTHR47981">
    <property type="entry name" value="RAB FAMILY"/>
    <property type="match status" value="1"/>
</dbReference>
<dbReference type="PROSITE" id="PS51419">
    <property type="entry name" value="RAB"/>
    <property type="match status" value="1"/>
</dbReference>
<dbReference type="SUPFAM" id="SSF52540">
    <property type="entry name" value="P-loop containing nucleoside triphosphate hydrolases"/>
    <property type="match status" value="1"/>
</dbReference>
<sequence>MDSWREEFLANCGQGATETCPFVVLGNKIDKKQRVVSMKRAQAWCQAKDFPYFETSAKESIVDQAFQTVAKLALQQEKEESLYPLPETIHITPTFTSNFFPCSC</sequence>
<dbReference type="InterPro" id="IPR027417">
    <property type="entry name" value="P-loop_NTPase"/>
</dbReference>
<dbReference type="PANTHER" id="PTHR47981:SF20">
    <property type="entry name" value="RAS-RELATED PROTEIN RAB-7A"/>
    <property type="match status" value="1"/>
</dbReference>
<evidence type="ECO:0000256" key="1">
    <source>
        <dbReference type="ARBA" id="ARBA00006270"/>
    </source>
</evidence>